<evidence type="ECO:0000256" key="6">
    <source>
        <dbReference type="ARBA" id="ARBA00022989"/>
    </source>
</evidence>
<comment type="subcellular location">
    <subcellularLocation>
        <location evidence="1">Membrane</location>
        <topology evidence="1">Single-pass membrane protein</topology>
    </subcellularLocation>
</comment>
<evidence type="ECO:0000313" key="9">
    <source>
        <dbReference type="EnsemblMetazoa" id="Aqu2.1.37281_001"/>
    </source>
</evidence>
<keyword evidence="6 8" id="KW-1133">Transmembrane helix</keyword>
<evidence type="ECO:0000256" key="5">
    <source>
        <dbReference type="ARBA" id="ARBA00022692"/>
    </source>
</evidence>
<keyword evidence="10" id="KW-1185">Reference proteome</keyword>
<dbReference type="GO" id="GO:0016757">
    <property type="term" value="F:glycosyltransferase activity"/>
    <property type="evidence" value="ECO:0007669"/>
    <property type="project" value="UniProtKB-UniRule"/>
</dbReference>
<evidence type="ECO:0000256" key="8">
    <source>
        <dbReference type="RuleBase" id="RU366017"/>
    </source>
</evidence>
<dbReference type="InParanoid" id="A0A1X7VB80"/>
<comment type="similarity">
    <text evidence="2 8">Belongs to the glycosyltransferase 92 family.</text>
</comment>
<keyword evidence="5 8" id="KW-0812">Transmembrane</keyword>
<reference evidence="10" key="1">
    <citation type="journal article" date="2010" name="Nature">
        <title>The Amphimedon queenslandica genome and the evolution of animal complexity.</title>
        <authorList>
            <person name="Srivastava M."/>
            <person name="Simakov O."/>
            <person name="Chapman J."/>
            <person name="Fahey B."/>
            <person name="Gauthier M.E."/>
            <person name="Mitros T."/>
            <person name="Richards G.S."/>
            <person name="Conaco C."/>
            <person name="Dacre M."/>
            <person name="Hellsten U."/>
            <person name="Larroux C."/>
            <person name="Putnam N.H."/>
            <person name="Stanke M."/>
            <person name="Adamska M."/>
            <person name="Darling A."/>
            <person name="Degnan S.M."/>
            <person name="Oakley T.H."/>
            <person name="Plachetzki D.C."/>
            <person name="Zhai Y."/>
            <person name="Adamski M."/>
            <person name="Calcino A."/>
            <person name="Cummins S.F."/>
            <person name="Goodstein D.M."/>
            <person name="Harris C."/>
            <person name="Jackson D.J."/>
            <person name="Leys S.P."/>
            <person name="Shu S."/>
            <person name="Woodcroft B.J."/>
            <person name="Vervoort M."/>
            <person name="Kosik K.S."/>
            <person name="Manning G."/>
            <person name="Degnan B.M."/>
            <person name="Rokhsar D.S."/>
        </authorList>
    </citation>
    <scope>NUCLEOTIDE SEQUENCE [LARGE SCALE GENOMIC DNA]</scope>
</reference>
<evidence type="ECO:0000256" key="2">
    <source>
        <dbReference type="ARBA" id="ARBA00007647"/>
    </source>
</evidence>
<accession>A0A1X7VB80</accession>
<evidence type="ECO:0000256" key="4">
    <source>
        <dbReference type="ARBA" id="ARBA00022679"/>
    </source>
</evidence>
<proteinExistence type="inferred from homology"/>
<sequence>MQQVSYSLKYYTLLLSLFSAAVVFIVILYLSCKQEAVLVSLSLYKSKFKEEPTLWHRLNSNDTAENDTLVWHIAHYEDRDFPYGGPAIVMMIFHYYNKTLPSLWLKTCNDEYCDCLPPQWVPHGKLVNKIRREVKYFFNAVFVIQPNTTSVYDTVDAYNDSSCTDSGLIIEDMPVYYETKEKKIEFAVCLYKAIIAKDTSLLDVASWIEINRAIGVEHITMYDQDIGPDIMRLLKNYEKEGFVKLIGWKIYNPDFRIAYNGQLATANDCFYRYLRRAKYVLFIDLDELIIPHSTTTLGDMITSLSKFKNISQYRFYNSFWHESQISLVYNDTKKLPIHFRRLERTKNPPETKRYKNIIRMEAAVRIGIHHVYHMKKGYKRYQVPEHIGLMHHYRTPDYAKDEKQLTEKIMSRYFNTVMKRLTQMTDSY</sequence>
<dbReference type="Proteomes" id="UP000007879">
    <property type="component" value="Unassembled WGS sequence"/>
</dbReference>
<dbReference type="OrthoDB" id="6232146at2759"/>
<evidence type="ECO:0000313" key="10">
    <source>
        <dbReference type="Proteomes" id="UP000007879"/>
    </source>
</evidence>
<keyword evidence="3 8" id="KW-0328">Glycosyltransferase</keyword>
<keyword evidence="4 8" id="KW-0808">Transferase</keyword>
<dbReference type="Pfam" id="PF01697">
    <property type="entry name" value="Glyco_transf_92"/>
    <property type="match status" value="1"/>
</dbReference>
<dbReference type="KEGG" id="aqu:109580754"/>
<dbReference type="AlphaFoldDB" id="A0A1X7VB80"/>
<reference evidence="9" key="2">
    <citation type="submission" date="2017-05" db="UniProtKB">
        <authorList>
            <consortium name="EnsemblMetazoa"/>
        </authorList>
    </citation>
    <scope>IDENTIFICATION</scope>
</reference>
<protein>
    <recommendedName>
        <fullName evidence="8">Glycosyltransferase family 92 protein</fullName>
        <ecNumber evidence="8">2.4.1.-</ecNumber>
    </recommendedName>
</protein>
<dbReference type="eggNOG" id="KOG4735">
    <property type="taxonomic scope" value="Eukaryota"/>
</dbReference>
<name>A0A1X7VB80_AMPQE</name>
<dbReference type="PANTHER" id="PTHR21461:SF69">
    <property type="entry name" value="GLYCOSYLTRANSFERASE FAMILY 92 PROTEIN"/>
    <property type="match status" value="1"/>
</dbReference>
<evidence type="ECO:0000256" key="1">
    <source>
        <dbReference type="ARBA" id="ARBA00004167"/>
    </source>
</evidence>
<dbReference type="EnsemblMetazoa" id="Aqu2.1.37281_001">
    <property type="protein sequence ID" value="Aqu2.1.37281_001"/>
    <property type="gene ID" value="Aqu2.1.37281"/>
</dbReference>
<dbReference type="EC" id="2.4.1.-" evidence="8"/>
<dbReference type="PANTHER" id="PTHR21461">
    <property type="entry name" value="GLYCOSYLTRANSFERASE FAMILY 92 PROTEIN"/>
    <property type="match status" value="1"/>
</dbReference>
<organism evidence="9">
    <name type="scientific">Amphimedon queenslandica</name>
    <name type="common">Sponge</name>
    <dbReference type="NCBI Taxonomy" id="400682"/>
    <lineage>
        <taxon>Eukaryota</taxon>
        <taxon>Metazoa</taxon>
        <taxon>Porifera</taxon>
        <taxon>Demospongiae</taxon>
        <taxon>Heteroscleromorpha</taxon>
        <taxon>Haplosclerida</taxon>
        <taxon>Niphatidae</taxon>
        <taxon>Amphimedon</taxon>
    </lineage>
</organism>
<evidence type="ECO:0000256" key="7">
    <source>
        <dbReference type="ARBA" id="ARBA00023136"/>
    </source>
</evidence>
<dbReference type="EnsemblMetazoa" id="XM_019994256.1">
    <property type="protein sequence ID" value="XP_019849815.1"/>
    <property type="gene ID" value="LOC109580754"/>
</dbReference>
<dbReference type="GO" id="GO:0005737">
    <property type="term" value="C:cytoplasm"/>
    <property type="evidence" value="ECO:0007669"/>
    <property type="project" value="TreeGrafter"/>
</dbReference>
<evidence type="ECO:0000256" key="3">
    <source>
        <dbReference type="ARBA" id="ARBA00022676"/>
    </source>
</evidence>
<dbReference type="GO" id="GO:0016020">
    <property type="term" value="C:membrane"/>
    <property type="evidence" value="ECO:0007669"/>
    <property type="project" value="UniProtKB-SubCell"/>
</dbReference>
<gene>
    <name evidence="9" type="primary">109580754</name>
</gene>
<dbReference type="InterPro" id="IPR008166">
    <property type="entry name" value="Glyco_transf_92"/>
</dbReference>
<feature type="transmembrane region" description="Helical" evidence="8">
    <location>
        <begin position="12"/>
        <end position="30"/>
    </location>
</feature>
<keyword evidence="7 8" id="KW-0472">Membrane</keyword>